<dbReference type="InterPro" id="IPR018957">
    <property type="entry name" value="Znf_C3HC4_RING-type"/>
</dbReference>
<dbReference type="InterPro" id="IPR007621">
    <property type="entry name" value="TPM_dom"/>
</dbReference>
<dbReference type="PROSITE" id="PS00518">
    <property type="entry name" value="ZF_RING_1"/>
    <property type="match status" value="1"/>
</dbReference>
<feature type="compositionally biased region" description="Gly residues" evidence="5">
    <location>
        <begin position="394"/>
        <end position="415"/>
    </location>
</feature>
<evidence type="ECO:0000313" key="9">
    <source>
        <dbReference type="Proteomes" id="UP000001058"/>
    </source>
</evidence>
<sequence>MRSMRYKGDAAEAAENFARSLHDRWGVGDARCNNGVLLLISTDDRQIFISVGSGATSRLTYDGLGDIISDVRPSLKDRRYGEAVERAVVDIGLALAGRPVEPEGSEGRWWDELLGLGIFASIVGGFIFVAARTESRKRKRYQDDDVGDEVRKPLLSQGIEGGTAGASAGSYPGGQPPSAPPLPEQPSAEAQQQQQQQQQQRRPLVLPCGHAFCELCITQWLEQKKVTCPICRKPFDEDDSSPAPNDARDTPLPRPPLPVRADPANRTTPNSGSGAGPSSSSYFGPPWPPCSADDEPYSYVSPSYSSGMGTVPRLRLRWGSRRQPVRMHEDLLLAEMLFRLRQLQRQHPDYISTGMLHSWEQDLQNGREFSSQQLRQFQLNDPAMRREMASSGSSGTGVRFGGGSSRGGGGRGGSW</sequence>
<dbReference type="RefSeq" id="XP_002951614.1">
    <property type="nucleotide sequence ID" value="XM_002951568.1"/>
</dbReference>
<feature type="region of interest" description="Disordered" evidence="5">
    <location>
        <begin position="385"/>
        <end position="415"/>
    </location>
</feature>
<dbReference type="eggNOG" id="ENOG502R8AW">
    <property type="taxonomic scope" value="Eukaryota"/>
</dbReference>
<keyword evidence="6" id="KW-1133">Transmembrane helix</keyword>
<keyword evidence="3" id="KW-0862">Zinc</keyword>
<organism evidence="9">
    <name type="scientific">Volvox carteri f. nagariensis</name>
    <dbReference type="NCBI Taxonomy" id="3068"/>
    <lineage>
        <taxon>Eukaryota</taxon>
        <taxon>Viridiplantae</taxon>
        <taxon>Chlorophyta</taxon>
        <taxon>core chlorophytes</taxon>
        <taxon>Chlorophyceae</taxon>
        <taxon>CS clade</taxon>
        <taxon>Chlamydomonadales</taxon>
        <taxon>Volvocaceae</taxon>
        <taxon>Volvox</taxon>
    </lineage>
</organism>
<dbReference type="PANTHER" id="PTHR33748:SF5">
    <property type="entry name" value="GROUND-LIKE DOMAIN-CONTAINING PROTEIN"/>
    <property type="match status" value="1"/>
</dbReference>
<reference evidence="8 9" key="1">
    <citation type="journal article" date="2010" name="Science">
        <title>Genomic analysis of organismal complexity in the multicellular green alga Volvox carteri.</title>
        <authorList>
            <person name="Prochnik S.E."/>
            <person name="Umen J."/>
            <person name="Nedelcu A.M."/>
            <person name="Hallmann A."/>
            <person name="Miller S.M."/>
            <person name="Nishii I."/>
            <person name="Ferris P."/>
            <person name="Kuo A."/>
            <person name="Mitros T."/>
            <person name="Fritz-Laylin L.K."/>
            <person name="Hellsten U."/>
            <person name="Chapman J."/>
            <person name="Simakov O."/>
            <person name="Rensing S.A."/>
            <person name="Terry A."/>
            <person name="Pangilinan J."/>
            <person name="Kapitonov V."/>
            <person name="Jurka J."/>
            <person name="Salamov A."/>
            <person name="Shapiro H."/>
            <person name="Schmutz J."/>
            <person name="Grimwood J."/>
            <person name="Lindquist E."/>
            <person name="Lucas S."/>
            <person name="Grigoriev I.V."/>
            <person name="Schmitt R."/>
            <person name="Kirk D."/>
            <person name="Rokhsar D.S."/>
        </authorList>
    </citation>
    <scope>NUCLEOTIDE SEQUENCE [LARGE SCALE GENOMIC DNA]</scope>
    <source>
        <strain evidence="9">f. Nagariensis / Eve</strain>
    </source>
</reference>
<evidence type="ECO:0000256" key="2">
    <source>
        <dbReference type="ARBA" id="ARBA00022771"/>
    </source>
</evidence>
<dbReference type="KEGG" id="vcn:VOLCADRAFT_92125"/>
<dbReference type="PANTHER" id="PTHR33748">
    <property type="entry name" value="PROTEIN CBG04600"/>
    <property type="match status" value="1"/>
</dbReference>
<keyword evidence="6" id="KW-0472">Membrane</keyword>
<feature type="compositionally biased region" description="Pro residues" evidence="5">
    <location>
        <begin position="174"/>
        <end position="184"/>
    </location>
</feature>
<dbReference type="PROSITE" id="PS50089">
    <property type="entry name" value="ZF_RING_2"/>
    <property type="match status" value="1"/>
</dbReference>
<feature type="transmembrane region" description="Helical" evidence="6">
    <location>
        <begin position="113"/>
        <end position="131"/>
    </location>
</feature>
<evidence type="ECO:0000256" key="3">
    <source>
        <dbReference type="ARBA" id="ARBA00022833"/>
    </source>
</evidence>
<feature type="region of interest" description="Disordered" evidence="5">
    <location>
        <begin position="158"/>
        <end position="198"/>
    </location>
</feature>
<dbReference type="Pfam" id="PF04536">
    <property type="entry name" value="TPM_phosphatase"/>
    <property type="match status" value="1"/>
</dbReference>
<evidence type="ECO:0000256" key="4">
    <source>
        <dbReference type="PROSITE-ProRule" id="PRU00175"/>
    </source>
</evidence>
<evidence type="ECO:0000259" key="7">
    <source>
        <dbReference type="PROSITE" id="PS50089"/>
    </source>
</evidence>
<feature type="region of interest" description="Disordered" evidence="5">
    <location>
        <begin position="234"/>
        <end position="287"/>
    </location>
</feature>
<dbReference type="EMBL" id="GL378345">
    <property type="protein sequence ID" value="EFJ47425.1"/>
    <property type="molecule type" value="Genomic_DNA"/>
</dbReference>
<evidence type="ECO:0000256" key="1">
    <source>
        <dbReference type="ARBA" id="ARBA00022723"/>
    </source>
</evidence>
<feature type="domain" description="RING-type" evidence="7">
    <location>
        <begin position="205"/>
        <end position="232"/>
    </location>
</feature>
<dbReference type="GeneID" id="9615618"/>
<dbReference type="Gene3D" id="3.30.40.10">
    <property type="entry name" value="Zinc/RING finger domain, C3HC4 (zinc finger)"/>
    <property type="match status" value="1"/>
</dbReference>
<evidence type="ECO:0000313" key="8">
    <source>
        <dbReference type="EMBL" id="EFJ47425.1"/>
    </source>
</evidence>
<gene>
    <name evidence="8" type="ORF">VOLCADRAFT_92125</name>
</gene>
<proteinExistence type="predicted"/>
<dbReference type="InterPro" id="IPR001841">
    <property type="entry name" value="Znf_RING"/>
</dbReference>
<evidence type="ECO:0000256" key="5">
    <source>
        <dbReference type="SAM" id="MobiDB-lite"/>
    </source>
</evidence>
<dbReference type="InterPro" id="IPR013083">
    <property type="entry name" value="Znf_RING/FYVE/PHD"/>
</dbReference>
<keyword evidence="9" id="KW-1185">Reference proteome</keyword>
<feature type="compositionally biased region" description="Low complexity" evidence="5">
    <location>
        <begin position="185"/>
        <end position="198"/>
    </location>
</feature>
<dbReference type="SUPFAM" id="SSF57850">
    <property type="entry name" value="RING/U-box"/>
    <property type="match status" value="1"/>
</dbReference>
<dbReference type="InterPro" id="IPR017907">
    <property type="entry name" value="Znf_RING_CS"/>
</dbReference>
<dbReference type="InParanoid" id="D8TYN7"/>
<protein>
    <recommendedName>
        <fullName evidence="7">RING-type domain-containing protein</fullName>
    </recommendedName>
</protein>
<feature type="compositionally biased region" description="Low complexity" evidence="5">
    <location>
        <begin position="269"/>
        <end position="284"/>
    </location>
</feature>
<dbReference type="Pfam" id="PF00097">
    <property type="entry name" value="zf-C3HC4"/>
    <property type="match status" value="1"/>
</dbReference>
<keyword evidence="1" id="KW-0479">Metal-binding</keyword>
<dbReference type="Proteomes" id="UP000001058">
    <property type="component" value="Unassembled WGS sequence"/>
</dbReference>
<accession>D8TYN7</accession>
<keyword evidence="6" id="KW-0812">Transmembrane</keyword>
<dbReference type="OrthoDB" id="8062037at2759"/>
<evidence type="ECO:0000256" key="6">
    <source>
        <dbReference type="SAM" id="Phobius"/>
    </source>
</evidence>
<dbReference type="AlphaFoldDB" id="D8TYN7"/>
<dbReference type="Gene3D" id="3.10.310.50">
    <property type="match status" value="1"/>
</dbReference>
<keyword evidence="2 4" id="KW-0863">Zinc-finger</keyword>
<dbReference type="SMART" id="SM00184">
    <property type="entry name" value="RING"/>
    <property type="match status" value="1"/>
</dbReference>
<dbReference type="GO" id="GO:0016020">
    <property type="term" value="C:membrane"/>
    <property type="evidence" value="ECO:0007669"/>
    <property type="project" value="TreeGrafter"/>
</dbReference>
<name>D8TYN7_VOLCA</name>
<dbReference type="GO" id="GO:0008270">
    <property type="term" value="F:zinc ion binding"/>
    <property type="evidence" value="ECO:0007669"/>
    <property type="project" value="UniProtKB-KW"/>
</dbReference>